<sequence>MALNRKPYSSVPLDMINPWKIKMQIIRMSKGNKKESDNLIEMVLLDSSGTRIHTTIDEAFSKWFMNIGNEKINEPKTEIDILEDLLITECKDPIKTIVRQVYGESFPQSFNPEEKAILCHTDVDVNQINDYMLSQLSDEESVCYSADSITPSHSSPDDYMLYPMELLNSIKVPGLPSHILKLKVGAIVMLLKDLDRYGGLCKGTRLQITRLNTFVLEARFIAGNKNGEKVLIPRVPSFPTDANFPIKMQRRQFPLTLAFAMSINESQGQSLSKVGLYLPRRVFSHGQMYVAISKVKSRDGLKILITDKDGKPQEETMNVVFKEVSQII</sequence>
<feature type="domain" description="Replication protein A 70 kDa DNA-binding subunit B/D first OB fold" evidence="1">
    <location>
        <begin position="15"/>
        <end position="68"/>
    </location>
</feature>
<dbReference type="PANTHER" id="PTHR23274">
    <property type="entry name" value="DNA HELICASE-RELATED"/>
    <property type="match status" value="1"/>
</dbReference>
<dbReference type="EMBL" id="JBANAX010000637">
    <property type="protein sequence ID" value="KAL1199784.1"/>
    <property type="molecule type" value="Genomic_DNA"/>
</dbReference>
<dbReference type="CDD" id="cd18809">
    <property type="entry name" value="SF1_C_RecD"/>
    <property type="match status" value="1"/>
</dbReference>
<dbReference type="SUPFAM" id="SSF52540">
    <property type="entry name" value="P-loop containing nucleoside triphosphate hydrolases"/>
    <property type="match status" value="1"/>
</dbReference>
<dbReference type="InterPro" id="IPR003871">
    <property type="entry name" value="RFA1B/D_OB_1st"/>
</dbReference>
<dbReference type="PANTHER" id="PTHR23274:SF48">
    <property type="entry name" value="ATP-DEPENDENT DNA HELICASE"/>
    <property type="match status" value="1"/>
</dbReference>
<dbReference type="Pfam" id="PF02721">
    <property type="entry name" value="DUF223"/>
    <property type="match status" value="1"/>
</dbReference>
<name>A0ABD1A7H3_CARAN</name>
<evidence type="ECO:0000313" key="3">
    <source>
        <dbReference type="EMBL" id="KAL1199784.1"/>
    </source>
</evidence>
<evidence type="ECO:0000259" key="2">
    <source>
        <dbReference type="Pfam" id="PF21530"/>
    </source>
</evidence>
<keyword evidence="4" id="KW-1185">Reference proteome</keyword>
<accession>A0ABD1A7H3</accession>
<dbReference type="Pfam" id="PF21530">
    <property type="entry name" value="Pif1_2B_dom"/>
    <property type="match status" value="1"/>
</dbReference>
<dbReference type="InterPro" id="IPR027417">
    <property type="entry name" value="P-loop_NTPase"/>
</dbReference>
<comment type="caution">
    <text evidence="3">The sequence shown here is derived from an EMBL/GenBank/DDBJ whole genome shotgun (WGS) entry which is preliminary data.</text>
</comment>
<feature type="domain" description="DNA helicase Pif1-like 2B" evidence="2">
    <location>
        <begin position="165"/>
        <end position="211"/>
    </location>
</feature>
<protein>
    <recommendedName>
        <fullName evidence="5">ATP-dependent DNA helicase</fullName>
    </recommendedName>
</protein>
<dbReference type="Proteomes" id="UP001558713">
    <property type="component" value="Unassembled WGS sequence"/>
</dbReference>
<organism evidence="3 4">
    <name type="scientific">Cardamine amara subsp. amara</name>
    <dbReference type="NCBI Taxonomy" id="228776"/>
    <lineage>
        <taxon>Eukaryota</taxon>
        <taxon>Viridiplantae</taxon>
        <taxon>Streptophyta</taxon>
        <taxon>Embryophyta</taxon>
        <taxon>Tracheophyta</taxon>
        <taxon>Spermatophyta</taxon>
        <taxon>Magnoliopsida</taxon>
        <taxon>eudicotyledons</taxon>
        <taxon>Gunneridae</taxon>
        <taxon>Pentapetalae</taxon>
        <taxon>rosids</taxon>
        <taxon>malvids</taxon>
        <taxon>Brassicales</taxon>
        <taxon>Brassicaceae</taxon>
        <taxon>Cardamineae</taxon>
        <taxon>Cardamine</taxon>
    </lineage>
</organism>
<evidence type="ECO:0000313" key="4">
    <source>
        <dbReference type="Proteomes" id="UP001558713"/>
    </source>
</evidence>
<gene>
    <name evidence="3" type="ORF">V5N11_013047</name>
</gene>
<proteinExistence type="predicted"/>
<dbReference type="InterPro" id="IPR049163">
    <property type="entry name" value="Pif1-like_2B_dom"/>
</dbReference>
<evidence type="ECO:0000259" key="1">
    <source>
        <dbReference type="Pfam" id="PF02721"/>
    </source>
</evidence>
<dbReference type="AlphaFoldDB" id="A0ABD1A7H3"/>
<evidence type="ECO:0008006" key="5">
    <source>
        <dbReference type="Google" id="ProtNLM"/>
    </source>
</evidence>
<reference evidence="3 4" key="1">
    <citation type="submission" date="2024-04" db="EMBL/GenBank/DDBJ databases">
        <title>Genome assembly C_amara_ONT_v2.</title>
        <authorList>
            <person name="Yant L."/>
            <person name="Moore C."/>
            <person name="Slenker M."/>
        </authorList>
    </citation>
    <scope>NUCLEOTIDE SEQUENCE [LARGE SCALE GENOMIC DNA]</scope>
    <source>
        <tissue evidence="3">Leaf</tissue>
    </source>
</reference>